<dbReference type="STRING" id="158441.A0A226E608"/>
<evidence type="ECO:0000313" key="6">
    <source>
        <dbReference type="EMBL" id="OXA52387.1"/>
    </source>
</evidence>
<feature type="compositionally biased region" description="Basic and acidic residues" evidence="2">
    <location>
        <begin position="2392"/>
        <end position="2402"/>
    </location>
</feature>
<feature type="repeat" description="ANK" evidence="1">
    <location>
        <begin position="640"/>
        <end position="672"/>
    </location>
</feature>
<dbReference type="PANTHER" id="PTHR24116">
    <property type="entry name" value="KINASE D-INTERACTING SUBSTRATE OF 220 KDA"/>
    <property type="match status" value="1"/>
</dbReference>
<feature type="compositionally biased region" description="Polar residues" evidence="2">
    <location>
        <begin position="1534"/>
        <end position="1549"/>
    </location>
</feature>
<feature type="region of interest" description="Disordered" evidence="2">
    <location>
        <begin position="1952"/>
        <end position="1973"/>
    </location>
</feature>
<dbReference type="InterPro" id="IPR057092">
    <property type="entry name" value="SAM_KIDINS220"/>
</dbReference>
<feature type="region of interest" description="Disordered" evidence="2">
    <location>
        <begin position="1798"/>
        <end position="1818"/>
    </location>
</feature>
<feature type="region of interest" description="Disordered" evidence="2">
    <location>
        <begin position="245"/>
        <end position="278"/>
    </location>
</feature>
<dbReference type="GO" id="GO:0019887">
    <property type="term" value="F:protein kinase regulator activity"/>
    <property type="evidence" value="ECO:0007669"/>
    <property type="project" value="TreeGrafter"/>
</dbReference>
<dbReference type="Pfam" id="PF23307">
    <property type="entry name" value="SAM_KIDINS220"/>
    <property type="match status" value="1"/>
</dbReference>
<dbReference type="PROSITE" id="PS50088">
    <property type="entry name" value="ANK_REPEAT"/>
    <property type="match status" value="10"/>
</dbReference>
<dbReference type="SMART" id="SM00248">
    <property type="entry name" value="ANK"/>
    <property type="match status" value="11"/>
</dbReference>
<dbReference type="PROSITE" id="PS50297">
    <property type="entry name" value="ANK_REP_REGION"/>
    <property type="match status" value="10"/>
</dbReference>
<feature type="domain" description="KAP NTPase" evidence="4">
    <location>
        <begin position="845"/>
        <end position="1389"/>
    </location>
</feature>
<feature type="repeat" description="ANK" evidence="1">
    <location>
        <begin position="739"/>
        <end position="771"/>
    </location>
</feature>
<evidence type="ECO:0000256" key="3">
    <source>
        <dbReference type="SAM" id="Phobius"/>
    </source>
</evidence>
<feature type="transmembrane region" description="Helical" evidence="3">
    <location>
        <begin position="900"/>
        <end position="922"/>
    </location>
</feature>
<feature type="transmembrane region" description="Helical" evidence="3">
    <location>
        <begin position="861"/>
        <end position="880"/>
    </location>
</feature>
<feature type="repeat" description="ANK" evidence="1">
    <location>
        <begin position="541"/>
        <end position="573"/>
    </location>
</feature>
<feature type="region of interest" description="Disordered" evidence="2">
    <location>
        <begin position="302"/>
        <end position="321"/>
    </location>
</feature>
<feature type="compositionally biased region" description="Polar residues" evidence="2">
    <location>
        <begin position="2068"/>
        <end position="2081"/>
    </location>
</feature>
<feature type="region of interest" description="Disordered" evidence="2">
    <location>
        <begin position="1733"/>
        <end position="1759"/>
    </location>
</feature>
<dbReference type="OrthoDB" id="6084525at2759"/>
<feature type="repeat" description="ANK" evidence="1">
    <location>
        <begin position="574"/>
        <end position="606"/>
    </location>
</feature>
<feature type="repeat" description="ANK" evidence="1">
    <location>
        <begin position="442"/>
        <end position="474"/>
    </location>
</feature>
<feature type="transmembrane region" description="Helical" evidence="3">
    <location>
        <begin position="1069"/>
        <end position="1093"/>
    </location>
</feature>
<feature type="transmembrane region" description="Helical" evidence="3">
    <location>
        <begin position="1480"/>
        <end position="1504"/>
    </location>
</feature>
<dbReference type="InterPro" id="IPR036770">
    <property type="entry name" value="Ankyrin_rpt-contain_sf"/>
</dbReference>
<feature type="transmembrane region" description="Helical" evidence="3">
    <location>
        <begin position="1105"/>
        <end position="1129"/>
    </location>
</feature>
<name>A0A226E608_FOLCA</name>
<gene>
    <name evidence="6" type="ORF">Fcan01_13825</name>
</gene>
<keyword evidence="7" id="KW-1185">Reference proteome</keyword>
<keyword evidence="3" id="KW-0812">Transmembrane</keyword>
<feature type="region of interest" description="Disordered" evidence="2">
    <location>
        <begin position="2197"/>
        <end position="2371"/>
    </location>
</feature>
<feature type="compositionally biased region" description="Polar residues" evidence="2">
    <location>
        <begin position="2100"/>
        <end position="2111"/>
    </location>
</feature>
<keyword evidence="3" id="KW-1133">Transmembrane helix</keyword>
<proteinExistence type="predicted"/>
<dbReference type="GO" id="GO:0030165">
    <property type="term" value="F:PDZ domain binding"/>
    <property type="evidence" value="ECO:0007669"/>
    <property type="project" value="TreeGrafter"/>
</dbReference>
<feature type="region of interest" description="Disordered" evidence="2">
    <location>
        <begin position="1"/>
        <end position="201"/>
    </location>
</feature>
<feature type="compositionally biased region" description="Low complexity" evidence="2">
    <location>
        <begin position="1"/>
        <end position="21"/>
    </location>
</feature>
<dbReference type="Gene3D" id="1.25.40.20">
    <property type="entry name" value="Ankyrin repeat-containing domain"/>
    <property type="match status" value="3"/>
</dbReference>
<feature type="compositionally biased region" description="Gly residues" evidence="2">
    <location>
        <begin position="2266"/>
        <end position="2279"/>
    </location>
</feature>
<feature type="compositionally biased region" description="Low complexity" evidence="2">
    <location>
        <begin position="2206"/>
        <end position="2218"/>
    </location>
</feature>
<dbReference type="PANTHER" id="PTHR24116:SF0">
    <property type="entry name" value="KINASE D-INTERACTING SUBSTRATE OF 220 KDA"/>
    <property type="match status" value="1"/>
</dbReference>
<accession>A0A226E608</accession>
<feature type="region of interest" description="Disordered" evidence="2">
    <location>
        <begin position="1845"/>
        <end position="1879"/>
    </location>
</feature>
<reference evidence="6 7" key="1">
    <citation type="submission" date="2015-12" db="EMBL/GenBank/DDBJ databases">
        <title>The genome of Folsomia candida.</title>
        <authorList>
            <person name="Faddeeva A."/>
            <person name="Derks M.F."/>
            <person name="Anvar Y."/>
            <person name="Smit S."/>
            <person name="Van Straalen N."/>
            <person name="Roelofs D."/>
        </authorList>
    </citation>
    <scope>NUCLEOTIDE SEQUENCE [LARGE SCALE GENOMIC DNA]</scope>
    <source>
        <strain evidence="6 7">VU population</strain>
        <tissue evidence="6">Whole body</tissue>
    </source>
</reference>
<feature type="transmembrane region" description="Helical" evidence="3">
    <location>
        <begin position="928"/>
        <end position="951"/>
    </location>
</feature>
<sequence length="2431" mass="267397">MSAPTRSPSPSLDAPASSSRSGHSRPRASSWWEFFTHSPPSSPPKSDASTFARGHYRTPSVPIPSIQINSPSENPSTANVTLTTSLEEGDIIKPRKNPRRLERSVSSFGGYECGESSTSNYSIAEESPKDSSSGQENTSDAAEPDNQCLITKSEEVLVLQDDDNSSDTSSKKWSPKHLFLHPMSLQKKGMLAPPKRQRSKSYSDLYAKGGNNNNAAQNENLLPELTLEEVKEILIRHKLNKPCSKKNTAEITKSPETSPTAEIPPPPTPPPMPASPPMGVVSALLPAASLASLDGRLLTGIKNLKSPKNSPKGDSPAQFPGLVFDARPHTGLIEASSTSGRGGVGGRAARPRMLSSPTCLIPDNIHTAPVLMQGHHYSSALNFFRPYFRRASQLSAQGLILAESMVSLTNRALVSFIVEDNYSGLHHLLESRRVAVDDRDENGSTALMVATAKGKLNFVRALLEHGADINAEDVDNWTPLLFAAREGFDEIVADLIDHGAGLDHKDIGGWTPLMWACYKGRTKSAKLLIEKGADVNMYGSYSVTCLGWAAGRGHTEIVKDLLARGAKVNVGDKYGTTPLIWAARKGYIEIVDMLLNLEANVDACGMTSWTPLLVAAAGNHVEVVKAILEHKPNVNALDKDGCSALTIASKSGFHEIAVSLINHGAYININDRGGTSNLIHAAKGGHRSIVEALLKKHADVNMQGKDRKTALYWSVEKSHIPVVKLILSCQPDLEVSTKDGDSPLMKAVRNRNIDIVSLLLDKRAKVSVADKNGDTCLHIAMRARSKQIVELLLRNPAHSQLLYRPNRAGETPYNIDRASPKPIIPQIFGSRGLNTQEDGENLLGYNLYSSALADMLSDPTLNMPITVGLFARWGSGKSFLLGKLREEMKSFARQWLNPIFSWNVLILIIVLCFASVVGVIAGLALQNWIVGVGFAAGVTFFVHAFLFCVWFSSRRSKYDWSWSNRMSSYLATKSEALQLVCQVIFCHPPGAQSADQLQAQPINFYFTDQTKISSTTGGENSVVQMLGSLYTCIENDYGVMSSRLYRAFRPTPVAATADWKWRKLCCIPYCVIFLFCFVCTLVAIVVLALHLTGMGPEGYTTSLSVVMYVCALIVGLLLVANLYTVGQVLKAVVFSHRRHLQRTVSKLYTIKAEGFLNALKAEVNLMTDMIHCLDAFQSRQTRMVVIVDGLDSAEQEKVLQVLDAVHILFSDVKAPFVILLAIDPHIITKGIEMNINPVLNESNIGGHEFLRNLVHLPFFLQNAALRKVKHVKMLESSMKRNSRLEDDPGPKIILSTRRPSVESGFGIPLGLDTKFEKASSKKPKRLGLKMSESIASSLGSNLNKVTSGMPIIGGPSDLKKMLLGDDYFSDVNPRSMRRLMNIIHITGRLLKCFSIDFNWYHLSAWVNVTEQWPYRLSWIIIYCEHFQKDLDDGMSLKSVYERVRQFVPTSKDVDANVTLDRDEKKLGIYLGMHKGTNEDIALLNAILIGFLTGSLLVSTLYVFLPFTISLDPQLRKDITEQYQPVDQLFKSTTNLQQPAPDQPSHGSFLQPQPQYGQGAGGGHPPPQPSPALRYRGGPQRQPNQPGLAMPNGYPPQLFPGFPNMAYQQNMWYPPGMPQQMYMGGQLGAPPAIPDSSSSIIDPILARDLRSKKLSSMAVEGVCDLLIALTGIKSSQLTKYQETVRRNNINGRVLLSCDLQELKLVLQMTFGDWEMFKAAVVLLRDSEHKNIFQDKSNDDNVANNNQGGKDMVRISVTSPGSPIDRGQGMCIHILKFTQKMVNTNATIFKFSVNKSPIDIVDSKKPPTGQQQQQQQQLRPNVLEKQVTMEELMICGALEGLNDEARDDARAGEGEDSSCTLSPINSEPEPQQYERRKSSKAYLSQDETDVLYVMGTSSNITAELPDSPSIVRKLSEAEAKFSVVNESLHHVIHANNSGHFGSVAATSEPICIPGAAKSPSRRNRATPNSSLSKNLSFSESVTMCGSSPIKSRSLGAKDYNSKLHQHQQRSSKSPAKERKVSRSFAAQMERPEHSSSDASSDESQTPLVMKPIPSSDKHRKPIPVIRPASSRHQSSEPASGSQSPKKKRIQRDDSIASKLSRIRSTLFGQSQDSPPAVPAATSQFQQQQYHHPQQQQQNQHHVDPHNIPCSSQFRNEYHSHPVRYDFPTEDSSEPSQYFKDHGHHWTAYRAPTPLPPFGSDEYYQVIKSSNPSPTTSNESELGSTPEHISSKEELFLPGPPPDLPESPYPIRGREQIQTQPSSSINNNTGGGTTGNNMGGGSSKTKSMVPTSRSFVPVSKPPQSQPINNNSEEGGRPIRKLSRKGRTVASSGEEAVICHSANSSTRRLRRRTLNQSDPVLSNSSSRGDNIHQQTSPHHVVDMELVPMISQQSSSSKHENRPHNEESPMMGSPPLTRQEAISSELESSRENTPQQ</sequence>
<feature type="domain" description="Kinase D-interacting substrate of 220 kDa-like SAM" evidence="5">
    <location>
        <begin position="1651"/>
        <end position="1734"/>
    </location>
</feature>
<dbReference type="Pfam" id="PF12796">
    <property type="entry name" value="Ank_2"/>
    <property type="match status" value="4"/>
</dbReference>
<feature type="repeat" description="ANK" evidence="1">
    <location>
        <begin position="607"/>
        <end position="639"/>
    </location>
</feature>
<evidence type="ECO:0000256" key="1">
    <source>
        <dbReference type="PROSITE-ProRule" id="PRU00023"/>
    </source>
</evidence>
<dbReference type="EMBL" id="LNIX01000007">
    <property type="protein sequence ID" value="OXA52387.1"/>
    <property type="molecule type" value="Genomic_DNA"/>
</dbReference>
<feature type="compositionally biased region" description="Low complexity" evidence="2">
    <location>
        <begin position="2121"/>
        <end position="2137"/>
    </location>
</feature>
<keyword evidence="3" id="KW-0472">Membrane</keyword>
<feature type="region of interest" description="Disordered" evidence="2">
    <location>
        <begin position="1998"/>
        <end position="2151"/>
    </location>
</feature>
<evidence type="ECO:0000313" key="7">
    <source>
        <dbReference type="Proteomes" id="UP000198287"/>
    </source>
</evidence>
<feature type="compositionally biased region" description="Polar residues" evidence="2">
    <location>
        <begin position="130"/>
        <end position="140"/>
    </location>
</feature>
<dbReference type="Pfam" id="PF07693">
    <property type="entry name" value="KAP_NTPase"/>
    <property type="match status" value="1"/>
</dbReference>
<dbReference type="InterPro" id="IPR011646">
    <property type="entry name" value="KAP_P-loop"/>
</dbReference>
<evidence type="ECO:0000259" key="5">
    <source>
        <dbReference type="Pfam" id="PF23307"/>
    </source>
</evidence>
<dbReference type="SUPFAM" id="SSF48403">
    <property type="entry name" value="Ankyrin repeat"/>
    <property type="match status" value="1"/>
</dbReference>
<feature type="compositionally biased region" description="Polar residues" evidence="2">
    <location>
        <begin position="2352"/>
        <end position="2371"/>
    </location>
</feature>
<feature type="repeat" description="ANK" evidence="1">
    <location>
        <begin position="508"/>
        <end position="540"/>
    </location>
</feature>
<comment type="caution">
    <text evidence="6">The sequence shown here is derived from an EMBL/GenBank/DDBJ whole genome shotgun (WGS) entry which is preliminary data.</text>
</comment>
<feature type="compositionally biased region" description="Basic residues" evidence="2">
    <location>
        <begin position="2314"/>
        <end position="2323"/>
    </location>
</feature>
<keyword evidence="1" id="KW-0040">ANK repeat</keyword>
<feature type="compositionally biased region" description="Polar residues" evidence="2">
    <location>
        <begin position="66"/>
        <end position="86"/>
    </location>
</feature>
<feature type="region of interest" description="Disordered" evidence="2">
    <location>
        <begin position="2385"/>
        <end position="2431"/>
    </location>
</feature>
<dbReference type="InterPro" id="IPR002110">
    <property type="entry name" value="Ankyrin_rpt"/>
</dbReference>
<dbReference type="InterPro" id="IPR052771">
    <property type="entry name" value="Neurotrophin_sig_adaptor"/>
</dbReference>
<dbReference type="Proteomes" id="UP000198287">
    <property type="component" value="Unassembled WGS sequence"/>
</dbReference>
<evidence type="ECO:0000256" key="2">
    <source>
        <dbReference type="SAM" id="MobiDB-lite"/>
    </source>
</evidence>
<organism evidence="6 7">
    <name type="scientific">Folsomia candida</name>
    <name type="common">Springtail</name>
    <dbReference type="NCBI Taxonomy" id="158441"/>
    <lineage>
        <taxon>Eukaryota</taxon>
        <taxon>Metazoa</taxon>
        <taxon>Ecdysozoa</taxon>
        <taxon>Arthropoda</taxon>
        <taxon>Hexapoda</taxon>
        <taxon>Collembola</taxon>
        <taxon>Entomobryomorpha</taxon>
        <taxon>Isotomoidea</taxon>
        <taxon>Isotomidae</taxon>
        <taxon>Proisotominae</taxon>
        <taxon>Folsomia</taxon>
    </lineage>
</organism>
<feature type="compositionally biased region" description="Pro residues" evidence="2">
    <location>
        <begin position="2235"/>
        <end position="2245"/>
    </location>
</feature>
<feature type="repeat" description="ANK" evidence="1">
    <location>
        <begin position="673"/>
        <end position="705"/>
    </location>
</feature>
<dbReference type="Pfam" id="PF00023">
    <property type="entry name" value="Ank"/>
    <property type="match status" value="1"/>
</dbReference>
<evidence type="ECO:0000259" key="4">
    <source>
        <dbReference type="Pfam" id="PF07693"/>
    </source>
</evidence>
<feature type="repeat" description="ANK" evidence="1">
    <location>
        <begin position="475"/>
        <end position="507"/>
    </location>
</feature>
<feature type="compositionally biased region" description="Pro residues" evidence="2">
    <location>
        <begin position="262"/>
        <end position="276"/>
    </location>
</feature>
<feature type="region of interest" description="Disordered" evidence="2">
    <location>
        <begin position="1534"/>
        <end position="1594"/>
    </location>
</feature>
<protein>
    <submittedName>
        <fullName evidence="6">Ankyrin repeat and KH domain-containing protein mask</fullName>
    </submittedName>
</protein>
<feature type="compositionally biased region" description="Polar residues" evidence="2">
    <location>
        <begin position="1855"/>
        <end position="1867"/>
    </location>
</feature>
<feature type="repeat" description="ANK" evidence="1">
    <location>
        <begin position="772"/>
        <end position="804"/>
    </location>
</feature>
<feature type="compositionally biased region" description="Polar residues" evidence="2">
    <location>
        <begin position="2415"/>
        <end position="2431"/>
    </location>
</feature>